<evidence type="ECO:0000256" key="9">
    <source>
        <dbReference type="ARBA" id="ARBA00049893"/>
    </source>
</evidence>
<dbReference type="Proteomes" id="UP001186944">
    <property type="component" value="Unassembled WGS sequence"/>
</dbReference>
<sequence>NGKTVMIVLSSSEQEQTRSIFAERKVLNIVEKELIPAFYRSKIKIDDENIENVSVLCSEKSAEEINQICQLMFTPVHKWNLVAPSNPLTKGDCKGSRNDVVEKVTQYLSSLDGDGDVELLTSPLIPSDVFYHGFSGRKGGISTVSGMKSLNMVYTTSKRDPPCVIAENHKRLSQKVPFDVSCFEIARAVHGNVIFEVGGIRPEAGYDGVVTNQKRMTMAAPGADCIVMLFADPINRVCGAIHSGWKGTVARICTEMLKTMQKNYGCNIKDIKVVMGPSISKERFEFGAEESKVFQDISPECVLWPEGKNRKPTIDLKLANRILLQSEGILPENIDDTSVSLCTVGNPHKFFSYRRDGRPFGNQIGFIGIK</sequence>
<evidence type="ECO:0000313" key="10">
    <source>
        <dbReference type="EMBL" id="KAK3094062.1"/>
    </source>
</evidence>
<gene>
    <name evidence="10" type="ORF">FSP39_023645</name>
</gene>
<dbReference type="Gene3D" id="3.60.140.10">
    <property type="entry name" value="CNF1/YfiH-like putative cysteine hydrolases"/>
    <property type="match status" value="1"/>
</dbReference>
<evidence type="ECO:0000256" key="6">
    <source>
        <dbReference type="ARBA" id="ARBA00022833"/>
    </source>
</evidence>
<dbReference type="GO" id="GO:0005507">
    <property type="term" value="F:copper ion binding"/>
    <property type="evidence" value="ECO:0007669"/>
    <property type="project" value="TreeGrafter"/>
</dbReference>
<dbReference type="InterPro" id="IPR038371">
    <property type="entry name" value="Cu_polyphenol_OxRdtase_sf"/>
</dbReference>
<reference evidence="10" key="1">
    <citation type="submission" date="2019-08" db="EMBL/GenBank/DDBJ databases">
        <title>The improved chromosome-level genome for the pearl oyster Pinctada fucata martensii using PacBio sequencing and Hi-C.</title>
        <authorList>
            <person name="Zheng Z."/>
        </authorList>
    </citation>
    <scope>NUCLEOTIDE SEQUENCE</scope>
    <source>
        <strain evidence="10">ZZ-2019</strain>
        <tissue evidence="10">Adductor muscle</tissue>
    </source>
</reference>
<evidence type="ECO:0000256" key="7">
    <source>
        <dbReference type="ARBA" id="ARBA00047989"/>
    </source>
</evidence>
<evidence type="ECO:0000256" key="3">
    <source>
        <dbReference type="ARBA" id="ARBA00022679"/>
    </source>
</evidence>
<keyword evidence="5" id="KW-0378">Hydrolase</keyword>
<keyword evidence="11" id="KW-1185">Reference proteome</keyword>
<dbReference type="InterPro" id="IPR011324">
    <property type="entry name" value="Cytotoxic_necrot_fac-like_cat"/>
</dbReference>
<dbReference type="Pfam" id="PF02578">
    <property type="entry name" value="Cu-oxidase_4"/>
    <property type="match status" value="1"/>
</dbReference>
<feature type="non-terminal residue" evidence="10">
    <location>
        <position position="1"/>
    </location>
</feature>
<comment type="catalytic activity">
    <reaction evidence="1">
        <text>inosine + phosphate = alpha-D-ribose 1-phosphate + hypoxanthine</text>
        <dbReference type="Rhea" id="RHEA:27646"/>
        <dbReference type="ChEBI" id="CHEBI:17368"/>
        <dbReference type="ChEBI" id="CHEBI:17596"/>
        <dbReference type="ChEBI" id="CHEBI:43474"/>
        <dbReference type="ChEBI" id="CHEBI:57720"/>
        <dbReference type="EC" id="2.4.2.1"/>
    </reaction>
    <physiologicalReaction direction="left-to-right" evidence="1">
        <dbReference type="Rhea" id="RHEA:27647"/>
    </physiologicalReaction>
</comment>
<evidence type="ECO:0008006" key="12">
    <source>
        <dbReference type="Google" id="ProtNLM"/>
    </source>
</evidence>
<evidence type="ECO:0000256" key="8">
    <source>
        <dbReference type="ARBA" id="ARBA00048968"/>
    </source>
</evidence>
<comment type="similarity">
    <text evidence="2">Belongs to the purine nucleoside phosphorylase YfiH/LACC1 family.</text>
</comment>
<dbReference type="GO" id="GO:0016787">
    <property type="term" value="F:hydrolase activity"/>
    <property type="evidence" value="ECO:0007669"/>
    <property type="project" value="UniProtKB-KW"/>
</dbReference>
<keyword evidence="6" id="KW-0862">Zinc</keyword>
<dbReference type="InterPro" id="IPR003730">
    <property type="entry name" value="Cu_polyphenol_OxRdtase"/>
</dbReference>
<evidence type="ECO:0000256" key="2">
    <source>
        <dbReference type="ARBA" id="ARBA00007353"/>
    </source>
</evidence>
<keyword evidence="4" id="KW-0479">Metal-binding</keyword>
<organism evidence="10 11">
    <name type="scientific">Pinctada imbricata</name>
    <name type="common">Atlantic pearl-oyster</name>
    <name type="synonym">Pinctada martensii</name>
    <dbReference type="NCBI Taxonomy" id="66713"/>
    <lineage>
        <taxon>Eukaryota</taxon>
        <taxon>Metazoa</taxon>
        <taxon>Spiralia</taxon>
        <taxon>Lophotrochozoa</taxon>
        <taxon>Mollusca</taxon>
        <taxon>Bivalvia</taxon>
        <taxon>Autobranchia</taxon>
        <taxon>Pteriomorphia</taxon>
        <taxon>Pterioida</taxon>
        <taxon>Pterioidea</taxon>
        <taxon>Pteriidae</taxon>
        <taxon>Pinctada</taxon>
    </lineage>
</organism>
<comment type="catalytic activity">
    <reaction evidence="8">
        <text>adenosine + phosphate = alpha-D-ribose 1-phosphate + adenine</text>
        <dbReference type="Rhea" id="RHEA:27642"/>
        <dbReference type="ChEBI" id="CHEBI:16335"/>
        <dbReference type="ChEBI" id="CHEBI:16708"/>
        <dbReference type="ChEBI" id="CHEBI:43474"/>
        <dbReference type="ChEBI" id="CHEBI:57720"/>
        <dbReference type="EC" id="2.4.2.1"/>
    </reaction>
    <physiologicalReaction direction="left-to-right" evidence="8">
        <dbReference type="Rhea" id="RHEA:27643"/>
    </physiologicalReaction>
</comment>
<dbReference type="CDD" id="cd16833">
    <property type="entry name" value="YfiH"/>
    <property type="match status" value="1"/>
</dbReference>
<dbReference type="EMBL" id="VSWD01000009">
    <property type="protein sequence ID" value="KAK3094062.1"/>
    <property type="molecule type" value="Genomic_DNA"/>
</dbReference>
<keyword evidence="3" id="KW-0808">Transferase</keyword>
<evidence type="ECO:0000256" key="4">
    <source>
        <dbReference type="ARBA" id="ARBA00022723"/>
    </source>
</evidence>
<comment type="catalytic activity">
    <reaction evidence="7">
        <text>adenosine + H2O + H(+) = inosine + NH4(+)</text>
        <dbReference type="Rhea" id="RHEA:24408"/>
        <dbReference type="ChEBI" id="CHEBI:15377"/>
        <dbReference type="ChEBI" id="CHEBI:15378"/>
        <dbReference type="ChEBI" id="CHEBI:16335"/>
        <dbReference type="ChEBI" id="CHEBI:17596"/>
        <dbReference type="ChEBI" id="CHEBI:28938"/>
        <dbReference type="EC" id="3.5.4.4"/>
    </reaction>
    <physiologicalReaction direction="left-to-right" evidence="7">
        <dbReference type="Rhea" id="RHEA:24409"/>
    </physiologicalReaction>
</comment>
<proteinExistence type="inferred from homology"/>
<comment type="caution">
    <text evidence="10">The sequence shown here is derived from an EMBL/GenBank/DDBJ whole genome shotgun (WGS) entry which is preliminary data.</text>
</comment>
<name>A0AA89C021_PINIB</name>
<dbReference type="GO" id="GO:0017061">
    <property type="term" value="F:S-methyl-5-thioadenosine phosphorylase activity"/>
    <property type="evidence" value="ECO:0007669"/>
    <property type="project" value="UniProtKB-EC"/>
</dbReference>
<accession>A0AA89C021</accession>
<dbReference type="AlphaFoldDB" id="A0AA89C021"/>
<dbReference type="PANTHER" id="PTHR30616">
    <property type="entry name" value="UNCHARACTERIZED PROTEIN YFIH"/>
    <property type="match status" value="1"/>
</dbReference>
<evidence type="ECO:0000313" key="11">
    <source>
        <dbReference type="Proteomes" id="UP001186944"/>
    </source>
</evidence>
<protein>
    <recommendedName>
        <fullName evidence="12">Laccase domain-containing protein 1</fullName>
    </recommendedName>
</protein>
<dbReference type="PANTHER" id="PTHR30616:SF2">
    <property type="entry name" value="PURINE NUCLEOSIDE PHOSPHORYLASE LACC1"/>
    <property type="match status" value="1"/>
</dbReference>
<evidence type="ECO:0000256" key="5">
    <source>
        <dbReference type="ARBA" id="ARBA00022801"/>
    </source>
</evidence>
<comment type="catalytic activity">
    <reaction evidence="9">
        <text>S-methyl-5'-thioadenosine + phosphate = 5-(methylsulfanyl)-alpha-D-ribose 1-phosphate + adenine</text>
        <dbReference type="Rhea" id="RHEA:11852"/>
        <dbReference type="ChEBI" id="CHEBI:16708"/>
        <dbReference type="ChEBI" id="CHEBI:17509"/>
        <dbReference type="ChEBI" id="CHEBI:43474"/>
        <dbReference type="ChEBI" id="CHEBI:58533"/>
        <dbReference type="EC" id="2.4.2.28"/>
    </reaction>
    <physiologicalReaction direction="left-to-right" evidence="9">
        <dbReference type="Rhea" id="RHEA:11853"/>
    </physiologicalReaction>
</comment>
<evidence type="ECO:0000256" key="1">
    <source>
        <dbReference type="ARBA" id="ARBA00000553"/>
    </source>
</evidence>
<dbReference type="SUPFAM" id="SSF64438">
    <property type="entry name" value="CNF1/YfiH-like putative cysteine hydrolases"/>
    <property type="match status" value="1"/>
</dbReference>